<reference evidence="1 2" key="1">
    <citation type="submission" date="2023-07" db="EMBL/GenBank/DDBJ databases">
        <title>Comparative genomics of wheat-associated soil bacteria to identify genetic determinants of phenazine resistance.</title>
        <authorList>
            <person name="Mouncey N."/>
        </authorList>
    </citation>
    <scope>NUCLEOTIDE SEQUENCE [LARGE SCALE GENOMIC DNA]</scope>
    <source>
        <strain evidence="1 2">W1I3</strain>
    </source>
</reference>
<evidence type="ECO:0000313" key="2">
    <source>
        <dbReference type="Proteomes" id="UP001236806"/>
    </source>
</evidence>
<evidence type="ECO:0000313" key="1">
    <source>
        <dbReference type="EMBL" id="MDQ0675259.1"/>
    </source>
</evidence>
<organism evidence="1 2">
    <name type="scientific">Pseudarthrobacter siccitolerans</name>
    <dbReference type="NCBI Taxonomy" id="861266"/>
    <lineage>
        <taxon>Bacteria</taxon>
        <taxon>Bacillati</taxon>
        <taxon>Actinomycetota</taxon>
        <taxon>Actinomycetes</taxon>
        <taxon>Micrococcales</taxon>
        <taxon>Micrococcaceae</taxon>
        <taxon>Pseudarthrobacter</taxon>
    </lineage>
</organism>
<dbReference type="Proteomes" id="UP001236806">
    <property type="component" value="Unassembled WGS sequence"/>
</dbReference>
<keyword evidence="2" id="KW-1185">Reference proteome</keyword>
<dbReference type="RefSeq" id="WP_306637466.1">
    <property type="nucleotide sequence ID" value="NZ_JAUSXB010000001.1"/>
</dbReference>
<name>A0ABU0PPU4_9MICC</name>
<sequence>MSRDRTVPVFTELPAYSAAVAELPLSTAITDDRRGAVVVVAGSGDWRIAIQDAMAAGAAAVVLADPAVLRREAVEAVPWPGDIPVIVDRPRLRPDVVADAQRARRGSPPRLITVECAAPAAALDGVILDGFGWARSLAGEPLALHASIATVQGRIALLESRDSGDGSVPATVMATPVGGVHPGGLLQVVALGEVRTEVTLDQPARLARVETFREEGALRAPERFESSARLALRRAIDACLSDGPTADLEELLQDMALARSLLGA</sequence>
<comment type="caution">
    <text evidence="1">The sequence shown here is derived from an EMBL/GenBank/DDBJ whole genome shotgun (WGS) entry which is preliminary data.</text>
</comment>
<gene>
    <name evidence="1" type="ORF">QFZ36_002820</name>
</gene>
<proteinExistence type="predicted"/>
<dbReference type="EMBL" id="JAUSXB010000001">
    <property type="protein sequence ID" value="MDQ0675259.1"/>
    <property type="molecule type" value="Genomic_DNA"/>
</dbReference>
<protein>
    <submittedName>
        <fullName evidence="1">Uncharacterized protein</fullName>
    </submittedName>
</protein>
<accession>A0ABU0PPU4</accession>